<reference evidence="1" key="1">
    <citation type="journal article" date="2021" name="Proc. Natl. Acad. Sci. U.S.A.">
        <title>A Catalog of Tens of Thousands of Viruses from Human Metagenomes Reveals Hidden Associations with Chronic Diseases.</title>
        <authorList>
            <person name="Tisza M.J."/>
            <person name="Buck C.B."/>
        </authorList>
    </citation>
    <scope>NUCLEOTIDE SEQUENCE</scope>
    <source>
        <strain evidence="1">CtqfO1</strain>
    </source>
</reference>
<evidence type="ECO:0000313" key="1">
    <source>
        <dbReference type="EMBL" id="DAF57433.1"/>
    </source>
</evidence>
<organism evidence="1">
    <name type="scientific">Myoviridae sp. ctqfO1</name>
    <dbReference type="NCBI Taxonomy" id="2827710"/>
    <lineage>
        <taxon>Viruses</taxon>
        <taxon>Duplodnaviria</taxon>
        <taxon>Heunggongvirae</taxon>
        <taxon>Uroviricota</taxon>
        <taxon>Caudoviricetes</taxon>
    </lineage>
</organism>
<dbReference type="EMBL" id="BK032734">
    <property type="protein sequence ID" value="DAF57433.1"/>
    <property type="molecule type" value="Genomic_DNA"/>
</dbReference>
<protein>
    <submittedName>
        <fullName evidence="1">Uncharacterized protein</fullName>
    </submittedName>
</protein>
<proteinExistence type="predicted"/>
<name>A0A8S5T2E8_9CAUD</name>
<sequence>MFSYASSGAYPHRTIESTSRCRVIPSKIVDELYSTTNSQSV</sequence>
<accession>A0A8S5T2E8</accession>